<evidence type="ECO:0000313" key="1">
    <source>
        <dbReference type="EMBL" id="SDU78065.1"/>
    </source>
</evidence>
<organism evidence="1 2">
    <name type="scientific">Arcanobacterium phocae</name>
    <dbReference type="NCBI Taxonomy" id="131112"/>
    <lineage>
        <taxon>Bacteria</taxon>
        <taxon>Bacillati</taxon>
        <taxon>Actinomycetota</taxon>
        <taxon>Actinomycetes</taxon>
        <taxon>Actinomycetales</taxon>
        <taxon>Actinomycetaceae</taxon>
        <taxon>Arcanobacterium</taxon>
    </lineage>
</organism>
<dbReference type="GeneID" id="65344061"/>
<dbReference type="AlphaFoldDB" id="A0A1H2LBG6"/>
<dbReference type="STRING" id="131112.SAMN04489737_0306"/>
<sequence>MTTTYLVAVSDSQAESFLKYGYDLVAGFAVDAADVADVTEVSALLDLLQLRYPDSPFRDDAPLDILHIPADAFTHARHAVGPLHPQAFRGGVIDFAPYDGSGIAQGGGVRTDLLLLDPCRLTAGTRLWRFTPGESEPELRGVYHGIAFGWEDTETGTFAAGVPSPYAGALVKRDWGDIPCDVEIVDGKPVALTMVAPFQPEAEDGFEQLESQLWAKRIAYDDSLHVFTQLALAQLSGIPVRVMRAVATGEDEIKFHIVSMLPDAPYCSAVNFQRWAGATYNALALPEDLENKNQQEATPVSWDVTDRPAATAIRNDPFDATDQNTIVQETFNLLGQTTPPSWTEVSLQVQIVGDQVIYEANAKLSEDQGARLKVIPTAILHYLRQLKKLRIAAGEGPFFTIVLHAVKEGQGTVSLNAKALPPYADQVPESEWIKELEIVKRSGKEVPEWLSAKVLSPTAPTSAFGPGAAQHEINAPDLTANISSASDSE</sequence>
<accession>A0A1H2LBG6</accession>
<keyword evidence="2" id="KW-1185">Reference proteome</keyword>
<proteinExistence type="predicted"/>
<dbReference type="OrthoDB" id="3748032at2"/>
<dbReference type="EMBL" id="LT629804">
    <property type="protein sequence ID" value="SDU78065.1"/>
    <property type="molecule type" value="Genomic_DNA"/>
</dbReference>
<gene>
    <name evidence="1" type="ORF">SAMN04489737_0306</name>
</gene>
<reference evidence="2" key="1">
    <citation type="submission" date="2016-10" db="EMBL/GenBank/DDBJ databases">
        <authorList>
            <person name="Varghese N."/>
            <person name="Submissions S."/>
        </authorList>
    </citation>
    <scope>NUCLEOTIDE SEQUENCE [LARGE SCALE GENOMIC DNA]</scope>
    <source>
        <strain evidence="2">DSM 10002</strain>
    </source>
</reference>
<evidence type="ECO:0000313" key="2">
    <source>
        <dbReference type="Proteomes" id="UP000214355"/>
    </source>
</evidence>
<protein>
    <submittedName>
        <fullName evidence="1">Uncharacterized protein</fullName>
    </submittedName>
</protein>
<name>A0A1H2LBG6_9ACTO</name>
<dbReference type="Proteomes" id="UP000214355">
    <property type="component" value="Chromosome I"/>
</dbReference>
<dbReference type="RefSeq" id="WP_091279061.1">
    <property type="nucleotide sequence ID" value="NZ_LT629804.1"/>
</dbReference>